<feature type="transmembrane region" description="Helical" evidence="7">
    <location>
        <begin position="56"/>
        <end position="76"/>
    </location>
</feature>
<dbReference type="SUPFAM" id="SSF81345">
    <property type="entry name" value="ABC transporter involved in vitamin B12 uptake, BtuC"/>
    <property type="match status" value="1"/>
</dbReference>
<evidence type="ECO:0000256" key="6">
    <source>
        <dbReference type="RuleBase" id="RU003943"/>
    </source>
</evidence>
<evidence type="ECO:0000256" key="7">
    <source>
        <dbReference type="SAM" id="Phobius"/>
    </source>
</evidence>
<organism evidence="8 9">
    <name type="scientific">Dysgonomonas termitidis</name>
    <dbReference type="NCBI Taxonomy" id="1516126"/>
    <lineage>
        <taxon>Bacteria</taxon>
        <taxon>Pseudomonadati</taxon>
        <taxon>Bacteroidota</taxon>
        <taxon>Bacteroidia</taxon>
        <taxon>Bacteroidales</taxon>
        <taxon>Dysgonomonadaceae</taxon>
        <taxon>Dysgonomonas</taxon>
    </lineage>
</organism>
<comment type="caution">
    <text evidence="8">The sequence shown here is derived from an EMBL/GenBank/DDBJ whole genome shotgun (WGS) entry which is preliminary data.</text>
</comment>
<keyword evidence="6" id="KW-0813">Transport</keyword>
<evidence type="ECO:0000256" key="4">
    <source>
        <dbReference type="ARBA" id="ARBA00022989"/>
    </source>
</evidence>
<accession>A0ABV9KRV4</accession>
<gene>
    <name evidence="8" type="ORF">ACFO6W_01195</name>
</gene>
<feature type="transmembrane region" description="Helical" evidence="7">
    <location>
        <begin position="15"/>
        <end position="35"/>
    </location>
</feature>
<dbReference type="Gene3D" id="1.10.3470.10">
    <property type="entry name" value="ABC transporter involved in vitamin B12 uptake, BtuC"/>
    <property type="match status" value="1"/>
</dbReference>
<comment type="subcellular location">
    <subcellularLocation>
        <location evidence="6">Cell membrane</location>
        <topology evidence="6">Multi-pass membrane protein</topology>
    </subcellularLocation>
    <subcellularLocation>
        <location evidence="1">Membrane</location>
        <topology evidence="1">Multi-pass membrane protein</topology>
    </subcellularLocation>
</comment>
<dbReference type="InterPro" id="IPR037294">
    <property type="entry name" value="ABC_BtuC-like"/>
</dbReference>
<evidence type="ECO:0000256" key="1">
    <source>
        <dbReference type="ARBA" id="ARBA00004141"/>
    </source>
</evidence>
<feature type="transmembrane region" description="Helical" evidence="7">
    <location>
        <begin position="177"/>
        <end position="205"/>
    </location>
</feature>
<feature type="transmembrane region" description="Helical" evidence="7">
    <location>
        <begin position="96"/>
        <end position="114"/>
    </location>
</feature>
<evidence type="ECO:0000313" key="8">
    <source>
        <dbReference type="EMBL" id="MFC4672301.1"/>
    </source>
</evidence>
<dbReference type="EMBL" id="JBHSGN010000007">
    <property type="protein sequence ID" value="MFC4672301.1"/>
    <property type="molecule type" value="Genomic_DNA"/>
</dbReference>
<comment type="similarity">
    <text evidence="2 6">Belongs to the ABC-3 integral membrane protein family.</text>
</comment>
<dbReference type="PANTHER" id="PTHR30477:SF18">
    <property type="entry name" value="METAL TRANSPORT SYSTEM MEMBRANE PROTEIN CT_417-RELATED"/>
    <property type="match status" value="1"/>
</dbReference>
<keyword evidence="5 7" id="KW-0472">Membrane</keyword>
<keyword evidence="4 7" id="KW-1133">Transmembrane helix</keyword>
<feature type="transmembrane region" description="Helical" evidence="7">
    <location>
        <begin position="134"/>
        <end position="157"/>
    </location>
</feature>
<dbReference type="RefSeq" id="WP_379993478.1">
    <property type="nucleotide sequence ID" value="NZ_JBHSGN010000007.1"/>
</dbReference>
<feature type="transmembrane region" description="Helical" evidence="7">
    <location>
        <begin position="217"/>
        <end position="241"/>
    </location>
</feature>
<keyword evidence="3 6" id="KW-0812">Transmembrane</keyword>
<proteinExistence type="inferred from homology"/>
<evidence type="ECO:0000256" key="3">
    <source>
        <dbReference type="ARBA" id="ARBA00022692"/>
    </source>
</evidence>
<reference evidence="9" key="1">
    <citation type="journal article" date="2019" name="Int. J. Syst. Evol. Microbiol.">
        <title>The Global Catalogue of Microorganisms (GCM) 10K type strain sequencing project: providing services to taxonomists for standard genome sequencing and annotation.</title>
        <authorList>
            <consortium name="The Broad Institute Genomics Platform"/>
            <consortium name="The Broad Institute Genome Sequencing Center for Infectious Disease"/>
            <person name="Wu L."/>
            <person name="Ma J."/>
        </authorList>
    </citation>
    <scope>NUCLEOTIDE SEQUENCE [LARGE SCALE GENOMIC DNA]</scope>
    <source>
        <strain evidence="9">CCUG 66188</strain>
    </source>
</reference>
<feature type="transmembrane region" description="Helical" evidence="7">
    <location>
        <begin position="247"/>
        <end position="265"/>
    </location>
</feature>
<evidence type="ECO:0000313" key="9">
    <source>
        <dbReference type="Proteomes" id="UP001596023"/>
    </source>
</evidence>
<dbReference type="Pfam" id="PF00950">
    <property type="entry name" value="ABC-3"/>
    <property type="match status" value="1"/>
</dbReference>
<name>A0ABV9KRV4_9BACT</name>
<evidence type="ECO:0000256" key="2">
    <source>
        <dbReference type="ARBA" id="ARBA00008034"/>
    </source>
</evidence>
<keyword evidence="9" id="KW-1185">Reference proteome</keyword>
<dbReference type="InterPro" id="IPR001626">
    <property type="entry name" value="ABC_TroCD"/>
</dbReference>
<dbReference type="Proteomes" id="UP001596023">
    <property type="component" value="Unassembled WGS sequence"/>
</dbReference>
<protein>
    <submittedName>
        <fullName evidence="8">Metal ABC transporter permease</fullName>
    </submittedName>
</protein>
<sequence length="278" mass="30636">MEFIDLLSYTFFQNALLGSLFASIACGIIGSYVVIRRLVFISGGITHASLGGIGMGFYFGWNPIFAAMIFSILSAFGIEWLSSRQGVREDSAIGSFWSLGMAIGIIFIYLKPGFAPNLSDYLFGNILTITKPDITYLAILSIVLIIVFLLFGRHILFAAFDSDFAKTRNLPVNLIKYAMMMGIAITIVLSIRLVGIVLLMSILTVPQMTANLFTSNFVKMIILSILIGFFGCIVGLFMSAVLDVPSGVFIIFTQIVVFLVSRWIVKAIQKSRREKVLS</sequence>
<evidence type="ECO:0000256" key="5">
    <source>
        <dbReference type="ARBA" id="ARBA00023136"/>
    </source>
</evidence>
<dbReference type="CDD" id="cd06550">
    <property type="entry name" value="TM_ABC_iron-siderophores_like"/>
    <property type="match status" value="1"/>
</dbReference>
<dbReference type="PANTHER" id="PTHR30477">
    <property type="entry name" value="ABC-TRANSPORTER METAL-BINDING PROTEIN"/>
    <property type="match status" value="1"/>
</dbReference>